<dbReference type="Pfam" id="PF02793">
    <property type="entry name" value="HRM"/>
    <property type="match status" value="1"/>
</dbReference>
<dbReference type="PROSITE" id="PS00649">
    <property type="entry name" value="G_PROTEIN_RECEP_F2_1"/>
    <property type="match status" value="1"/>
</dbReference>
<dbReference type="SUPFAM" id="SSF81321">
    <property type="entry name" value="Family A G protein-coupled receptor-like"/>
    <property type="match status" value="1"/>
</dbReference>
<feature type="transmembrane region" description="Helical" evidence="12">
    <location>
        <begin position="229"/>
        <end position="249"/>
    </location>
</feature>
<evidence type="ECO:0000256" key="12">
    <source>
        <dbReference type="SAM" id="Phobius"/>
    </source>
</evidence>
<feature type="transmembrane region" description="Helical" evidence="12">
    <location>
        <begin position="322"/>
        <end position="340"/>
    </location>
</feature>
<gene>
    <name evidence="15" type="ORF">DNTS_016184</name>
</gene>
<comment type="caution">
    <text evidence="15">The sequence shown here is derived from an EMBL/GenBank/DDBJ whole genome shotgun (WGS) entry which is preliminary data.</text>
</comment>
<feature type="transmembrane region" description="Helical" evidence="12">
    <location>
        <begin position="352"/>
        <end position="371"/>
    </location>
</feature>
<feature type="transmembrane region" description="Helical" evidence="12">
    <location>
        <begin position="261"/>
        <end position="285"/>
    </location>
</feature>
<reference evidence="15 16" key="1">
    <citation type="journal article" date="2019" name="Sci. Data">
        <title>Hybrid genome assembly and annotation of Danionella translucida.</title>
        <authorList>
            <person name="Kadobianskyi M."/>
            <person name="Schulze L."/>
            <person name="Schuelke M."/>
            <person name="Judkewitz B."/>
        </authorList>
    </citation>
    <scope>NUCLEOTIDE SEQUENCE [LARGE SCALE GENOMIC DNA]</scope>
    <source>
        <strain evidence="15 16">Bolton</strain>
    </source>
</reference>
<accession>A0A553Q511</accession>
<dbReference type="GO" id="GO:0007166">
    <property type="term" value="P:cell surface receptor signaling pathway"/>
    <property type="evidence" value="ECO:0007669"/>
    <property type="project" value="InterPro"/>
</dbReference>
<dbReference type="InterPro" id="IPR050332">
    <property type="entry name" value="GPCR_2"/>
</dbReference>
<feature type="non-terminal residue" evidence="15">
    <location>
        <position position="1"/>
    </location>
</feature>
<feature type="domain" description="G-protein coupled receptors family 2 profile 2" evidence="14">
    <location>
        <begin position="224"/>
        <end position="536"/>
    </location>
</feature>
<dbReference type="AlphaFoldDB" id="A0A553Q511"/>
<dbReference type="PANTHER" id="PTHR45620">
    <property type="entry name" value="PDF RECEPTOR-LIKE PROTEIN-RELATED"/>
    <property type="match status" value="1"/>
</dbReference>
<dbReference type="InterPro" id="IPR017981">
    <property type="entry name" value="GPCR_2-like_7TM"/>
</dbReference>
<evidence type="ECO:0000259" key="13">
    <source>
        <dbReference type="PROSITE" id="PS50227"/>
    </source>
</evidence>
<feature type="compositionally biased region" description="Basic and acidic residues" evidence="11">
    <location>
        <begin position="26"/>
        <end position="38"/>
    </location>
</feature>
<comment type="subcellular location">
    <subcellularLocation>
        <location evidence="1">Cell membrane</location>
        <topology evidence="1">Multi-pass membrane protein</topology>
    </subcellularLocation>
</comment>
<organism evidence="15 16">
    <name type="scientific">Danionella cerebrum</name>
    <dbReference type="NCBI Taxonomy" id="2873325"/>
    <lineage>
        <taxon>Eukaryota</taxon>
        <taxon>Metazoa</taxon>
        <taxon>Chordata</taxon>
        <taxon>Craniata</taxon>
        <taxon>Vertebrata</taxon>
        <taxon>Euteleostomi</taxon>
        <taxon>Actinopterygii</taxon>
        <taxon>Neopterygii</taxon>
        <taxon>Teleostei</taxon>
        <taxon>Ostariophysi</taxon>
        <taxon>Cypriniformes</taxon>
        <taxon>Danionidae</taxon>
        <taxon>Danioninae</taxon>
        <taxon>Danionella</taxon>
    </lineage>
</organism>
<evidence type="ECO:0000259" key="14">
    <source>
        <dbReference type="PROSITE" id="PS50261"/>
    </source>
</evidence>
<dbReference type="InterPro" id="IPR001879">
    <property type="entry name" value="GPCR_2_extracellular_dom"/>
</dbReference>
<dbReference type="PROSITE" id="PS50227">
    <property type="entry name" value="G_PROTEIN_RECEP_F2_3"/>
    <property type="match status" value="1"/>
</dbReference>
<feature type="region of interest" description="Disordered" evidence="11">
    <location>
        <begin position="633"/>
        <end position="673"/>
    </location>
</feature>
<comment type="similarity">
    <text evidence="2">Belongs to the G-protein coupled receptor 2 family.</text>
</comment>
<dbReference type="InterPro" id="IPR000832">
    <property type="entry name" value="GPCR_2_secretin-like"/>
</dbReference>
<dbReference type="FunFam" id="4.10.1240.10:FF:000017">
    <property type="entry name" value="Glucagon like peptide 2 receptor"/>
    <property type="match status" value="1"/>
</dbReference>
<feature type="transmembrane region" description="Helical" evidence="12">
    <location>
        <begin position="510"/>
        <end position="535"/>
    </location>
</feature>
<evidence type="ECO:0000256" key="9">
    <source>
        <dbReference type="ARBA" id="ARBA00023180"/>
    </source>
</evidence>
<dbReference type="Gene3D" id="4.10.1240.10">
    <property type="entry name" value="GPCR, family 2, extracellular hormone receptor domain"/>
    <property type="match status" value="1"/>
</dbReference>
<proteinExistence type="inferred from homology"/>
<dbReference type="GO" id="GO:0004967">
    <property type="term" value="F:glucagon receptor activity"/>
    <property type="evidence" value="ECO:0007669"/>
    <property type="project" value="TreeGrafter"/>
</dbReference>
<evidence type="ECO:0008006" key="17">
    <source>
        <dbReference type="Google" id="ProtNLM"/>
    </source>
</evidence>
<dbReference type="PROSITE" id="PS50261">
    <property type="entry name" value="G_PROTEIN_RECEP_F2_4"/>
    <property type="match status" value="1"/>
</dbReference>
<keyword evidence="7 12" id="KW-0472">Membrane</keyword>
<evidence type="ECO:0000256" key="1">
    <source>
        <dbReference type="ARBA" id="ARBA00004651"/>
    </source>
</evidence>
<name>A0A553Q511_9TELE</name>
<evidence type="ECO:0000256" key="6">
    <source>
        <dbReference type="ARBA" id="ARBA00023040"/>
    </source>
</evidence>
<dbReference type="OrthoDB" id="5967113at2759"/>
<feature type="domain" description="G-protein coupled receptors family 2 profile 1" evidence="13">
    <location>
        <begin position="125"/>
        <end position="209"/>
    </location>
</feature>
<dbReference type="Pfam" id="PF00002">
    <property type="entry name" value="7tm_2"/>
    <property type="match status" value="1"/>
</dbReference>
<dbReference type="EMBL" id="SRMA01026331">
    <property type="protein sequence ID" value="TRY85005.1"/>
    <property type="molecule type" value="Genomic_DNA"/>
</dbReference>
<feature type="transmembrane region" description="Helical" evidence="12">
    <location>
        <begin position="452"/>
        <end position="469"/>
    </location>
</feature>
<dbReference type="GO" id="GO:0005886">
    <property type="term" value="C:plasma membrane"/>
    <property type="evidence" value="ECO:0007669"/>
    <property type="project" value="UniProtKB-SubCell"/>
</dbReference>
<keyword evidence="10" id="KW-0807">Transducer</keyword>
<keyword evidence="4 12" id="KW-0812">Transmembrane</keyword>
<dbReference type="PRINTS" id="PR00249">
    <property type="entry name" value="GPCRSECRETIN"/>
</dbReference>
<evidence type="ECO:0000256" key="3">
    <source>
        <dbReference type="ARBA" id="ARBA00022475"/>
    </source>
</evidence>
<evidence type="ECO:0000313" key="15">
    <source>
        <dbReference type="EMBL" id="TRY85005.1"/>
    </source>
</evidence>
<sequence>ESEGREREREKRGGGKREMVGSAKESQQRSDAEEERNRARASALQLSVLIQSQERERESERRESDLVSTLQLLTKHEDKGFSDREGFCLKPIRDGWFHDRAAEDIGVLGSMLDDLIYRRSEYQENCSRALRETPPPLTGVFCNGSFDVFACFPHSAPGIVSVPCPSYLPWIREGASGRVFKECMRSGSWRTEENSTGTWRNQSECENPRFFQSEEEAVFRQSVLRVLSIVGYSLSFSSLCLAVLIMSILRKLHCTRNYIHMNLFVSFILRALAVIIKEGILQAAYSNLPSDETGWNSFTKSAVSLLCKASKVSLEYFVGCNYFWLLVEAVFLHTLLFSAVLTRRRILKKYMLVGWGTPLLFVIPWTFAKIFYENKRLVCFPLSCWMNDLRWIWWIIRGPITLSVLVSRHKIHFSFPGAVIFCIFLKIIRLLLSKLKADQVKFTDYRYSLARATLVLIPLLGVHEILFSLIIDESVEGTQRYARNFIHLTLSSFQVLLLKVEGVPRSLGLVHGLCIGFVLFVFLVGLLVAVLYCFANGEVRLRLKRGSPSWIFLRRNGSHRSLFCSLSASAFPDPDAVQQELRKRWQVFCESHRCFSEIHPKHLCRCSERNQCSTTNQEPRLTPRLAAAYQAAEPELGGRSQAPESCLRKSLSSSEGDFTLGETMEEVMEESEL</sequence>
<keyword evidence="16" id="KW-1185">Reference proteome</keyword>
<feature type="compositionally biased region" description="Basic and acidic residues" evidence="11">
    <location>
        <begin position="1"/>
        <end position="19"/>
    </location>
</feature>
<dbReference type="InterPro" id="IPR017983">
    <property type="entry name" value="GPCR_2_secretin-like_CS"/>
</dbReference>
<evidence type="ECO:0000256" key="10">
    <source>
        <dbReference type="ARBA" id="ARBA00023224"/>
    </source>
</evidence>
<keyword evidence="3" id="KW-1003">Cell membrane</keyword>
<keyword evidence="8" id="KW-0675">Receptor</keyword>
<keyword evidence="6" id="KW-0297">G-protein coupled receptor</keyword>
<keyword evidence="9" id="KW-0325">Glycoprotein</keyword>
<evidence type="ECO:0000256" key="4">
    <source>
        <dbReference type="ARBA" id="ARBA00022692"/>
    </source>
</evidence>
<dbReference type="PANTHER" id="PTHR45620:SF23">
    <property type="entry name" value="GLUCAGON-LIKE PEPTIDE 2 RECEPTOR"/>
    <property type="match status" value="1"/>
</dbReference>
<dbReference type="GO" id="GO:0007188">
    <property type="term" value="P:adenylate cyclase-modulating G protein-coupled receptor signaling pathway"/>
    <property type="evidence" value="ECO:0007669"/>
    <property type="project" value="TreeGrafter"/>
</dbReference>
<evidence type="ECO:0000313" key="16">
    <source>
        <dbReference type="Proteomes" id="UP000316079"/>
    </source>
</evidence>
<dbReference type="SUPFAM" id="SSF111418">
    <property type="entry name" value="Hormone receptor domain"/>
    <property type="match status" value="1"/>
</dbReference>
<dbReference type="InterPro" id="IPR036445">
    <property type="entry name" value="GPCR_2_extracell_dom_sf"/>
</dbReference>
<keyword evidence="5 12" id="KW-1133">Transmembrane helix</keyword>
<dbReference type="GO" id="GO:0017046">
    <property type="term" value="F:peptide hormone binding"/>
    <property type="evidence" value="ECO:0007669"/>
    <property type="project" value="TreeGrafter"/>
</dbReference>
<evidence type="ECO:0000256" key="8">
    <source>
        <dbReference type="ARBA" id="ARBA00023170"/>
    </source>
</evidence>
<evidence type="ECO:0000256" key="2">
    <source>
        <dbReference type="ARBA" id="ARBA00005314"/>
    </source>
</evidence>
<dbReference type="Proteomes" id="UP000316079">
    <property type="component" value="Unassembled WGS sequence"/>
</dbReference>
<evidence type="ECO:0000256" key="7">
    <source>
        <dbReference type="ARBA" id="ARBA00023136"/>
    </source>
</evidence>
<feature type="region of interest" description="Disordered" evidence="11">
    <location>
        <begin position="1"/>
        <end position="39"/>
    </location>
</feature>
<feature type="compositionally biased region" description="Acidic residues" evidence="11">
    <location>
        <begin position="663"/>
        <end position="673"/>
    </location>
</feature>
<dbReference type="SMART" id="SM00008">
    <property type="entry name" value="HormR"/>
    <property type="match status" value="1"/>
</dbReference>
<dbReference type="Gene3D" id="1.20.1070.10">
    <property type="entry name" value="Rhodopsin 7-helix transmembrane proteins"/>
    <property type="match status" value="1"/>
</dbReference>
<protein>
    <recommendedName>
        <fullName evidence="17">G-protein coupled receptors family 2 profile 2 domain-containing protein</fullName>
    </recommendedName>
</protein>
<evidence type="ECO:0000256" key="5">
    <source>
        <dbReference type="ARBA" id="ARBA00022989"/>
    </source>
</evidence>
<feature type="transmembrane region" description="Helical" evidence="12">
    <location>
        <begin position="413"/>
        <end position="432"/>
    </location>
</feature>
<evidence type="ECO:0000256" key="11">
    <source>
        <dbReference type="SAM" id="MobiDB-lite"/>
    </source>
</evidence>